<proteinExistence type="predicted"/>
<organism evidence="1 2">
    <name type="scientific">Panagrolaimus sp. PS1159</name>
    <dbReference type="NCBI Taxonomy" id="55785"/>
    <lineage>
        <taxon>Eukaryota</taxon>
        <taxon>Metazoa</taxon>
        <taxon>Ecdysozoa</taxon>
        <taxon>Nematoda</taxon>
        <taxon>Chromadorea</taxon>
        <taxon>Rhabditida</taxon>
        <taxon>Tylenchina</taxon>
        <taxon>Panagrolaimomorpha</taxon>
        <taxon>Panagrolaimoidea</taxon>
        <taxon>Panagrolaimidae</taxon>
        <taxon>Panagrolaimus</taxon>
    </lineage>
</organism>
<sequence>MGKNGFTDILLNSNDTYFKTLSDNYDLVIIDELFTLHGIAGADIIKQRKNIPYIIYSPTVQTFWYQSMIALSRNYVSSDCLFGPLPSKSTDYYKPSNFFDRFIAFFETSTEVILMNLFILPITNLLLPDAKMERFFTEAHLTLGEHIDRLGNPLSEGNDLLLVGSNCKSASKVINSTLPKEWKEFIEDPKSKGTIYVSFGSAILWDFAPQRIRNSFIQAFNKMSEYRIIFSWNGKFPSEAKSHIKFIKWVPQMAILSHPKTKVFLTHGGLKSLKESLCAEVPVVLLPLLAEQSYNAKFGLKVGIGLVLNKYELNPEKIVETIKNVANNNKYREKIQKLKDIYLDRPIDASKYGSFRINKLLKERKKFGNELYDSAHENLIKRKGRLLSNWKFYGFDLIFAIFTLVYFFK</sequence>
<protein>
    <submittedName>
        <fullName evidence="2">UDP-glucuronosyltransferase</fullName>
    </submittedName>
</protein>
<evidence type="ECO:0000313" key="2">
    <source>
        <dbReference type="WBParaSite" id="PS1159_v2.g8181.t1"/>
    </source>
</evidence>
<dbReference type="Proteomes" id="UP000887580">
    <property type="component" value="Unplaced"/>
</dbReference>
<evidence type="ECO:0000313" key="1">
    <source>
        <dbReference type="Proteomes" id="UP000887580"/>
    </source>
</evidence>
<accession>A0AC35GRS4</accession>
<name>A0AC35GRS4_9BILA</name>
<reference evidence="2" key="1">
    <citation type="submission" date="2022-11" db="UniProtKB">
        <authorList>
            <consortium name="WormBaseParasite"/>
        </authorList>
    </citation>
    <scope>IDENTIFICATION</scope>
</reference>
<dbReference type="WBParaSite" id="PS1159_v2.g8181.t1">
    <property type="protein sequence ID" value="PS1159_v2.g8181.t1"/>
    <property type="gene ID" value="PS1159_v2.g8181"/>
</dbReference>